<dbReference type="Gene3D" id="1.10.8.20">
    <property type="entry name" value="N-terminal domain of phosphatidylinositol transfer protein sec14p"/>
    <property type="match status" value="1"/>
</dbReference>
<evidence type="ECO:0000313" key="2">
    <source>
        <dbReference type="Ensembl" id="ENSLBEP00000001903.1"/>
    </source>
</evidence>
<evidence type="ECO:0000259" key="1">
    <source>
        <dbReference type="SMART" id="SM01100"/>
    </source>
</evidence>
<dbReference type="Ensembl" id="ENSLBET00000002019.1">
    <property type="protein sequence ID" value="ENSLBEP00000001903.1"/>
    <property type="gene ID" value="ENSLBEG00000001491.1"/>
</dbReference>
<dbReference type="STRING" id="56723.ENSLBEP00000001903"/>
<sequence length="86" mass="9389">MDGPKLTALPDGSEDFGPYLSSLRRGALQCSELPADTSFSDGFLMKFLRARDFDVELSVKVGYTNTKNHSTPLRLQEGTQSTAVGF</sequence>
<accession>A0A3Q3E4J1</accession>
<reference evidence="2" key="2">
    <citation type="submission" date="2025-09" db="UniProtKB">
        <authorList>
            <consortium name="Ensembl"/>
        </authorList>
    </citation>
    <scope>IDENTIFICATION</scope>
</reference>
<proteinExistence type="predicted"/>
<dbReference type="InterPro" id="IPR036273">
    <property type="entry name" value="CRAL/TRIO_N_dom_sf"/>
</dbReference>
<name>A0A3Q3E4J1_9LABR</name>
<dbReference type="Proteomes" id="UP000261660">
    <property type="component" value="Unplaced"/>
</dbReference>
<protein>
    <recommendedName>
        <fullName evidence="1">CRAL/TRIO N-terminal domain-containing protein</fullName>
    </recommendedName>
</protein>
<reference evidence="2" key="1">
    <citation type="submission" date="2025-08" db="UniProtKB">
        <authorList>
            <consortium name="Ensembl"/>
        </authorList>
    </citation>
    <scope>IDENTIFICATION</scope>
</reference>
<keyword evidence="3" id="KW-1185">Reference proteome</keyword>
<dbReference type="Pfam" id="PF03765">
    <property type="entry name" value="CRAL_TRIO_N"/>
    <property type="match status" value="1"/>
</dbReference>
<dbReference type="SMART" id="SM01100">
    <property type="entry name" value="CRAL_TRIO_N"/>
    <property type="match status" value="1"/>
</dbReference>
<dbReference type="AlphaFoldDB" id="A0A3Q3E4J1"/>
<dbReference type="SUPFAM" id="SSF46938">
    <property type="entry name" value="CRAL/TRIO N-terminal domain"/>
    <property type="match status" value="1"/>
</dbReference>
<evidence type="ECO:0000313" key="3">
    <source>
        <dbReference type="Proteomes" id="UP000261660"/>
    </source>
</evidence>
<feature type="domain" description="CRAL/TRIO N-terminal" evidence="1">
    <location>
        <begin position="40"/>
        <end position="66"/>
    </location>
</feature>
<dbReference type="InterPro" id="IPR011074">
    <property type="entry name" value="CRAL/TRIO_N_dom"/>
</dbReference>
<dbReference type="InParanoid" id="A0A3Q3E4J1"/>
<organism evidence="2 3">
    <name type="scientific">Labrus bergylta</name>
    <name type="common">ballan wrasse</name>
    <dbReference type="NCBI Taxonomy" id="56723"/>
    <lineage>
        <taxon>Eukaryota</taxon>
        <taxon>Metazoa</taxon>
        <taxon>Chordata</taxon>
        <taxon>Craniata</taxon>
        <taxon>Vertebrata</taxon>
        <taxon>Euteleostomi</taxon>
        <taxon>Actinopterygii</taxon>
        <taxon>Neopterygii</taxon>
        <taxon>Teleostei</taxon>
        <taxon>Neoteleostei</taxon>
        <taxon>Acanthomorphata</taxon>
        <taxon>Eupercaria</taxon>
        <taxon>Labriformes</taxon>
        <taxon>Labridae</taxon>
        <taxon>Labrus</taxon>
    </lineage>
</organism>